<gene>
    <name evidence="2" type="ORF">RBWH47_02887</name>
</gene>
<sequence length="179" mass="19894">MKSLLAFFLLLCPTVILAEERPRDLKGIEAALKASPDDPMLHYGKCRALFADGKEQEAIDHASITMAKFIKAEKDLAWIGLGSIETKQHRIDVHFNMGPKERAERKDGIVRPYSFRVWEKGDNPDLVHVLDFELGYSNGKVATAAIGEMTGQGHGNYGIIDPKSDFAAVKTKVLEILTR</sequence>
<evidence type="ECO:0000313" key="3">
    <source>
        <dbReference type="Proteomes" id="UP000006222"/>
    </source>
</evidence>
<accession>F2AY36</accession>
<dbReference type="AlphaFoldDB" id="F2AY36"/>
<dbReference type="Proteomes" id="UP000006222">
    <property type="component" value="Unassembled WGS sequence"/>
</dbReference>
<comment type="caution">
    <text evidence="2">The sequence shown here is derived from an EMBL/GenBank/DDBJ whole genome shotgun (WGS) entry which is preliminary data.</text>
</comment>
<evidence type="ECO:0000256" key="1">
    <source>
        <dbReference type="SAM" id="SignalP"/>
    </source>
</evidence>
<dbReference type="EMBL" id="AFAR01000231">
    <property type="protein sequence ID" value="EGF25415.1"/>
    <property type="molecule type" value="Genomic_DNA"/>
</dbReference>
<feature type="signal peptide" evidence="1">
    <location>
        <begin position="1"/>
        <end position="18"/>
    </location>
</feature>
<name>F2AY36_RHOBT</name>
<protein>
    <recommendedName>
        <fullName evidence="4">Secreted protein</fullName>
    </recommendedName>
</protein>
<organism evidence="2 3">
    <name type="scientific">Rhodopirellula baltica WH47</name>
    <dbReference type="NCBI Taxonomy" id="991778"/>
    <lineage>
        <taxon>Bacteria</taxon>
        <taxon>Pseudomonadati</taxon>
        <taxon>Planctomycetota</taxon>
        <taxon>Planctomycetia</taxon>
        <taxon>Pirellulales</taxon>
        <taxon>Pirellulaceae</taxon>
        <taxon>Rhodopirellula</taxon>
    </lineage>
</organism>
<dbReference type="RefSeq" id="WP_007328546.1">
    <property type="nucleotide sequence ID" value="NZ_AFAR01000231.1"/>
</dbReference>
<evidence type="ECO:0000313" key="2">
    <source>
        <dbReference type="EMBL" id="EGF25415.1"/>
    </source>
</evidence>
<reference evidence="2 3" key="1">
    <citation type="journal article" date="2013" name="Mar. Genomics">
        <title>Expression of sulfatases in Rhodopirellula baltica and the diversity of sulfatases in the genus Rhodopirellula.</title>
        <authorList>
            <person name="Wegner C.E."/>
            <person name="Richter-Heitmann T."/>
            <person name="Klindworth A."/>
            <person name="Klockow C."/>
            <person name="Richter M."/>
            <person name="Achstetter T."/>
            <person name="Glockner F.O."/>
            <person name="Harder J."/>
        </authorList>
    </citation>
    <scope>NUCLEOTIDE SEQUENCE [LARGE SCALE GENOMIC DNA]</scope>
    <source>
        <strain evidence="2 3">WH47</strain>
    </source>
</reference>
<dbReference type="PATRIC" id="fig|991778.3.peg.4915"/>
<evidence type="ECO:0008006" key="4">
    <source>
        <dbReference type="Google" id="ProtNLM"/>
    </source>
</evidence>
<keyword evidence="1" id="KW-0732">Signal</keyword>
<proteinExistence type="predicted"/>
<feature type="chain" id="PRO_5003273992" description="Secreted protein" evidence="1">
    <location>
        <begin position="19"/>
        <end position="179"/>
    </location>
</feature>